<evidence type="ECO:0000256" key="1">
    <source>
        <dbReference type="ARBA" id="ARBA00023098"/>
    </source>
</evidence>
<dbReference type="CDD" id="cd07207">
    <property type="entry name" value="Pat_ExoU_VipD_like"/>
    <property type="match status" value="1"/>
</dbReference>
<dbReference type="PANTHER" id="PTHR46394:SF1">
    <property type="entry name" value="PNPLA DOMAIN-CONTAINING PROTEIN"/>
    <property type="match status" value="1"/>
</dbReference>
<dbReference type="EMBL" id="HBIN01005229">
    <property type="protein sequence ID" value="CAE0433433.1"/>
    <property type="molecule type" value="Transcribed_RNA"/>
</dbReference>
<feature type="short sequence motif" description="GXSXG" evidence="2">
    <location>
        <begin position="69"/>
        <end position="73"/>
    </location>
</feature>
<protein>
    <recommendedName>
        <fullName evidence="4">PNPLA domain-containing protein</fullName>
    </recommendedName>
</protein>
<dbReference type="InterPro" id="IPR016035">
    <property type="entry name" value="Acyl_Trfase/lysoPLipase"/>
</dbReference>
<evidence type="ECO:0000259" key="4">
    <source>
        <dbReference type="PROSITE" id="PS51635"/>
    </source>
</evidence>
<dbReference type="InterPro" id="IPR002641">
    <property type="entry name" value="PNPLA_dom"/>
</dbReference>
<dbReference type="InterPro" id="IPR052580">
    <property type="entry name" value="Lipid_Hydrolase"/>
</dbReference>
<feature type="chain" id="PRO_5030574333" description="PNPLA domain-containing protein" evidence="3">
    <location>
        <begin position="25"/>
        <end position="478"/>
    </location>
</feature>
<dbReference type="GO" id="GO:0016042">
    <property type="term" value="P:lipid catabolic process"/>
    <property type="evidence" value="ECO:0007669"/>
    <property type="project" value="UniProtKB-UniRule"/>
</dbReference>
<feature type="active site" description="Proton acceptor" evidence="2">
    <location>
        <position position="221"/>
    </location>
</feature>
<evidence type="ECO:0000256" key="3">
    <source>
        <dbReference type="SAM" id="SignalP"/>
    </source>
</evidence>
<reference evidence="5" key="1">
    <citation type="submission" date="2021-01" db="EMBL/GenBank/DDBJ databases">
        <authorList>
            <person name="Corre E."/>
            <person name="Pelletier E."/>
            <person name="Niang G."/>
            <person name="Scheremetjew M."/>
            <person name="Finn R."/>
            <person name="Kale V."/>
            <person name="Holt S."/>
            <person name="Cochrane G."/>
            <person name="Meng A."/>
            <person name="Brown T."/>
            <person name="Cohen L."/>
        </authorList>
    </citation>
    <scope>NUCLEOTIDE SEQUENCE</scope>
    <source>
        <strain evidence="5">GSBS06</strain>
    </source>
</reference>
<dbReference type="PANTHER" id="PTHR46394">
    <property type="entry name" value="ANNEXIN"/>
    <property type="match status" value="1"/>
</dbReference>
<feature type="domain" description="PNPLA" evidence="4">
    <location>
        <begin position="36"/>
        <end position="234"/>
    </location>
</feature>
<feature type="short sequence motif" description="DGA/G" evidence="2">
    <location>
        <begin position="221"/>
        <end position="223"/>
    </location>
</feature>
<keyword evidence="2" id="KW-0442">Lipid degradation</keyword>
<organism evidence="5">
    <name type="scientific">Aplanochytrium stocchinoi</name>
    <dbReference type="NCBI Taxonomy" id="215587"/>
    <lineage>
        <taxon>Eukaryota</taxon>
        <taxon>Sar</taxon>
        <taxon>Stramenopiles</taxon>
        <taxon>Bigyra</taxon>
        <taxon>Labyrinthulomycetes</taxon>
        <taxon>Thraustochytrida</taxon>
        <taxon>Thraustochytriidae</taxon>
        <taxon>Aplanochytrium</taxon>
    </lineage>
</organism>
<sequence>MKCYSVVFLLSLAVITSLCRNGFCSESCPRKPYRFVSLEGGGVKGIVYGGAIRAIEEAGLFEEIIGFSGSSAGSKAAALLAAGYTGEELQTELMNFDMASLLDDSSTTYRLLGRTVTVSNPLGDLQRLMEKFGWFKGEVLEDAIDKLIAKKTGKRHTTFQELWNITGKQLRITGTCVTTGLLAWFDKDLTPDMPVATAVHASSAIPFFFQPVEYEGKLYVDGGCLKALPHDAFSEDDGTVLALSIRDGGLRGVSINENISSLMEFAFQLADTVAFGPDSHNSLSAHRHMDHVDVVEIPFGSISVSDFDLSVEQKAFLVVSGYSSLKKRLVECNNVSSTIAEKQWVLDLMSMAEEETQRQQDKDVQSDWFPVKARTHIEAARRELDHLSEEMDRCFEIQTTSGKDIITCHFEMIVQSETYFVYHLNQIVKHTLLENSFLVCMALLVYFFYRVSRSCWSCCVSSDPGQERLHYSATEKLL</sequence>
<keyword evidence="1 2" id="KW-0443">Lipid metabolism</keyword>
<gene>
    <name evidence="5" type="ORF">ASTO00021_LOCUS3754</name>
</gene>
<dbReference type="PROSITE" id="PS51635">
    <property type="entry name" value="PNPLA"/>
    <property type="match status" value="1"/>
</dbReference>
<proteinExistence type="predicted"/>
<dbReference type="Gene3D" id="3.40.1090.10">
    <property type="entry name" value="Cytosolic phospholipase A2 catalytic domain"/>
    <property type="match status" value="2"/>
</dbReference>
<keyword evidence="2" id="KW-0378">Hydrolase</keyword>
<keyword evidence="3" id="KW-0732">Signal</keyword>
<dbReference type="AlphaFoldDB" id="A0A7S3LJQ4"/>
<dbReference type="SUPFAM" id="SSF52151">
    <property type="entry name" value="FabD/lysophospholipase-like"/>
    <property type="match status" value="1"/>
</dbReference>
<accession>A0A7S3LJQ4</accession>
<dbReference type="GO" id="GO:0016787">
    <property type="term" value="F:hydrolase activity"/>
    <property type="evidence" value="ECO:0007669"/>
    <property type="project" value="UniProtKB-UniRule"/>
</dbReference>
<feature type="signal peptide" evidence="3">
    <location>
        <begin position="1"/>
        <end position="24"/>
    </location>
</feature>
<feature type="active site" description="Nucleophile" evidence="2">
    <location>
        <position position="71"/>
    </location>
</feature>
<evidence type="ECO:0000256" key="2">
    <source>
        <dbReference type="PROSITE-ProRule" id="PRU01161"/>
    </source>
</evidence>
<name>A0A7S3LJQ4_9STRA</name>
<dbReference type="Pfam" id="PF01734">
    <property type="entry name" value="Patatin"/>
    <property type="match status" value="1"/>
</dbReference>
<evidence type="ECO:0000313" key="5">
    <source>
        <dbReference type="EMBL" id="CAE0433433.1"/>
    </source>
</evidence>
<feature type="short sequence motif" description="GXGXXG" evidence="2">
    <location>
        <begin position="40"/>
        <end position="45"/>
    </location>
</feature>